<gene>
    <name evidence="6" type="ORF">KQI42_04965</name>
</gene>
<evidence type="ECO:0000256" key="3">
    <source>
        <dbReference type="ARBA" id="ARBA00022989"/>
    </source>
</evidence>
<evidence type="ECO:0000313" key="6">
    <source>
        <dbReference type="EMBL" id="MBU5437348.1"/>
    </source>
</evidence>
<sequence>MVEYLNTPLFGVAISIAAFALGQFINKKFKISILNPLLISIAAIIGFLIYFNIDYEIYNKGGSIIGFFLGPATVVLAVPLYKQIKLLKQHALPIIIGIFLGSIAGIASIIILSKLFNLDEILMISLIPKSTTAAIAMDISKEIGGIPALTMGFVVVTGIGGYIIGPFIFKLFKIENEVAKGISFGTASHAMGTAKAMEIGEVEGAMSSLAISVAGLITVFLAPFVMRLLSMY</sequence>
<evidence type="ECO:0000256" key="4">
    <source>
        <dbReference type="ARBA" id="ARBA00023136"/>
    </source>
</evidence>
<dbReference type="PANTHER" id="PTHR30249:SF0">
    <property type="entry name" value="PLASTIDAL GLYCOLATE_GLYCERATE TRANSLOCATOR 1, CHLOROPLASTIC"/>
    <property type="match status" value="1"/>
</dbReference>
<evidence type="ECO:0000313" key="7">
    <source>
        <dbReference type="Proteomes" id="UP000749471"/>
    </source>
</evidence>
<reference evidence="6 7" key="1">
    <citation type="submission" date="2021-06" db="EMBL/GenBank/DDBJ databases">
        <authorList>
            <person name="Sun Q."/>
            <person name="Li D."/>
        </authorList>
    </citation>
    <scope>NUCLEOTIDE SEQUENCE [LARGE SCALE GENOMIC DNA]</scope>
    <source>
        <strain evidence="6 7">MSJ-40</strain>
    </source>
</reference>
<feature type="transmembrane region" description="Helical" evidence="5">
    <location>
        <begin position="209"/>
        <end position="229"/>
    </location>
</feature>
<protein>
    <submittedName>
        <fullName evidence="6">LrgB family protein</fullName>
    </submittedName>
</protein>
<evidence type="ECO:0000256" key="1">
    <source>
        <dbReference type="ARBA" id="ARBA00004141"/>
    </source>
</evidence>
<evidence type="ECO:0000256" key="2">
    <source>
        <dbReference type="ARBA" id="ARBA00022692"/>
    </source>
</evidence>
<dbReference type="PANTHER" id="PTHR30249">
    <property type="entry name" value="PUTATIVE SEROTONIN TRANSPORTER"/>
    <property type="match status" value="1"/>
</dbReference>
<keyword evidence="7" id="KW-1185">Reference proteome</keyword>
<dbReference type="InterPro" id="IPR007300">
    <property type="entry name" value="CidB/LrgB"/>
</dbReference>
<dbReference type="Proteomes" id="UP000749471">
    <property type="component" value="Unassembled WGS sequence"/>
</dbReference>
<feature type="transmembrane region" description="Helical" evidence="5">
    <location>
        <begin position="146"/>
        <end position="169"/>
    </location>
</feature>
<comment type="caution">
    <text evidence="6">The sequence shown here is derived from an EMBL/GenBank/DDBJ whole genome shotgun (WGS) entry which is preliminary data.</text>
</comment>
<feature type="transmembrane region" description="Helical" evidence="5">
    <location>
        <begin position="93"/>
        <end position="115"/>
    </location>
</feature>
<dbReference type="EMBL" id="JAHLPM010000003">
    <property type="protein sequence ID" value="MBU5437348.1"/>
    <property type="molecule type" value="Genomic_DNA"/>
</dbReference>
<feature type="transmembrane region" description="Helical" evidence="5">
    <location>
        <begin position="33"/>
        <end position="51"/>
    </location>
</feature>
<keyword evidence="2 5" id="KW-0812">Transmembrane</keyword>
<keyword evidence="4 5" id="KW-0472">Membrane</keyword>
<dbReference type="RefSeq" id="WP_216517371.1">
    <property type="nucleotide sequence ID" value="NZ_JAHLPM010000003.1"/>
</dbReference>
<feature type="transmembrane region" description="Helical" evidence="5">
    <location>
        <begin position="63"/>
        <end position="81"/>
    </location>
</feature>
<proteinExistence type="predicted"/>
<dbReference type="Pfam" id="PF04172">
    <property type="entry name" value="LrgB"/>
    <property type="match status" value="1"/>
</dbReference>
<organism evidence="6 7">
    <name type="scientific">Tissierella simiarum</name>
    <dbReference type="NCBI Taxonomy" id="2841534"/>
    <lineage>
        <taxon>Bacteria</taxon>
        <taxon>Bacillati</taxon>
        <taxon>Bacillota</taxon>
        <taxon>Tissierellia</taxon>
        <taxon>Tissierellales</taxon>
        <taxon>Tissierellaceae</taxon>
        <taxon>Tissierella</taxon>
    </lineage>
</organism>
<name>A0ABS6E518_9FIRM</name>
<evidence type="ECO:0000256" key="5">
    <source>
        <dbReference type="SAM" id="Phobius"/>
    </source>
</evidence>
<feature type="transmembrane region" description="Helical" evidence="5">
    <location>
        <begin position="6"/>
        <end position="26"/>
    </location>
</feature>
<keyword evidence="3 5" id="KW-1133">Transmembrane helix</keyword>
<accession>A0ABS6E518</accession>
<comment type="subcellular location">
    <subcellularLocation>
        <location evidence="1">Membrane</location>
        <topology evidence="1">Multi-pass membrane protein</topology>
    </subcellularLocation>
</comment>